<dbReference type="EMBL" id="CAJJDN010000068">
    <property type="protein sequence ID" value="CAD8097653.1"/>
    <property type="molecule type" value="Genomic_DNA"/>
</dbReference>
<gene>
    <name evidence="1" type="ORF">PSON_ATCC_30995.1.T0680260</name>
</gene>
<evidence type="ECO:0000313" key="2">
    <source>
        <dbReference type="Proteomes" id="UP000692954"/>
    </source>
</evidence>
<evidence type="ECO:0000313" key="1">
    <source>
        <dbReference type="EMBL" id="CAD8097653.1"/>
    </source>
</evidence>
<dbReference type="Proteomes" id="UP000692954">
    <property type="component" value="Unassembled WGS sequence"/>
</dbReference>
<reference evidence="1" key="1">
    <citation type="submission" date="2021-01" db="EMBL/GenBank/DDBJ databases">
        <authorList>
            <consortium name="Genoscope - CEA"/>
            <person name="William W."/>
        </authorList>
    </citation>
    <scope>NUCLEOTIDE SEQUENCE</scope>
</reference>
<comment type="caution">
    <text evidence="1">The sequence shown here is derived from an EMBL/GenBank/DDBJ whole genome shotgun (WGS) entry which is preliminary data.</text>
</comment>
<name>A0A8S1P3K1_9CILI</name>
<proteinExistence type="predicted"/>
<dbReference type="PANTHER" id="PTHR33706">
    <property type="entry name" value="MORN VARIANT REPEAT PROTEIN"/>
    <property type="match status" value="1"/>
</dbReference>
<keyword evidence="2" id="KW-1185">Reference proteome</keyword>
<accession>A0A8S1P3K1</accession>
<sequence>MIKSCLKKGNWVDLFENFYSQCQIIFKCDGCGLYDQNGLKNRNSIDICGDFDIQNQVTYSRYQLINIENKTNRKIIQSNCYKQYYGKYKNDYKTGRWDIYQMNYGRMSKKELSGGGFYSQNSLKVRLWAEMIKNCSCICQKIEKGEYKNSIRQGRWSINNKIRTNFIQDVNIYQLIFTISNGGLYLDQEQKKGKWVKLIEDFYEYYIIYDQLINQLGNISHFIR</sequence>
<dbReference type="PANTHER" id="PTHR33706:SF1">
    <property type="entry name" value="TPR REPEAT PROTEIN"/>
    <property type="match status" value="1"/>
</dbReference>
<organism evidence="1 2">
    <name type="scientific">Paramecium sonneborni</name>
    <dbReference type="NCBI Taxonomy" id="65129"/>
    <lineage>
        <taxon>Eukaryota</taxon>
        <taxon>Sar</taxon>
        <taxon>Alveolata</taxon>
        <taxon>Ciliophora</taxon>
        <taxon>Intramacronucleata</taxon>
        <taxon>Oligohymenophorea</taxon>
        <taxon>Peniculida</taxon>
        <taxon>Parameciidae</taxon>
        <taxon>Paramecium</taxon>
    </lineage>
</organism>
<dbReference type="AlphaFoldDB" id="A0A8S1P3K1"/>
<protein>
    <submittedName>
        <fullName evidence="1">Uncharacterized protein</fullName>
    </submittedName>
</protein>